<gene>
    <name evidence="1" type="ORF">TRFO_05515</name>
</gene>
<accession>A0A1J4K640</accession>
<dbReference type="RefSeq" id="XP_068359480.1">
    <property type="nucleotide sequence ID" value="XM_068492535.1"/>
</dbReference>
<keyword evidence="2" id="KW-1185">Reference proteome</keyword>
<evidence type="ECO:0008006" key="3">
    <source>
        <dbReference type="Google" id="ProtNLM"/>
    </source>
</evidence>
<dbReference type="AlphaFoldDB" id="A0A1J4K640"/>
<dbReference type="Proteomes" id="UP000179807">
    <property type="component" value="Unassembled WGS sequence"/>
</dbReference>
<dbReference type="InterPro" id="IPR008936">
    <property type="entry name" value="Rho_GTPase_activation_prot"/>
</dbReference>
<dbReference type="EMBL" id="MLAK01000727">
    <property type="protein sequence ID" value="OHT06344.1"/>
    <property type="molecule type" value="Genomic_DNA"/>
</dbReference>
<name>A0A1J4K640_9EUKA</name>
<organism evidence="1 2">
    <name type="scientific">Tritrichomonas foetus</name>
    <dbReference type="NCBI Taxonomy" id="1144522"/>
    <lineage>
        <taxon>Eukaryota</taxon>
        <taxon>Metamonada</taxon>
        <taxon>Parabasalia</taxon>
        <taxon>Tritrichomonadida</taxon>
        <taxon>Tritrichomonadidae</taxon>
        <taxon>Tritrichomonas</taxon>
    </lineage>
</organism>
<protein>
    <recommendedName>
        <fullName evidence="3">Ras-GAP domain-containing protein</fullName>
    </recommendedName>
</protein>
<proteinExistence type="predicted"/>
<reference evidence="1" key="1">
    <citation type="submission" date="2016-10" db="EMBL/GenBank/DDBJ databases">
        <authorList>
            <person name="Benchimol M."/>
            <person name="Almeida L.G."/>
            <person name="Vasconcelos A.T."/>
            <person name="Perreira-Neves A."/>
            <person name="Rosa I.A."/>
            <person name="Tasca T."/>
            <person name="Bogo M.R."/>
            <person name="de Souza W."/>
        </authorList>
    </citation>
    <scope>NUCLEOTIDE SEQUENCE [LARGE SCALE GENOMIC DNA]</scope>
    <source>
        <strain evidence="1">K</strain>
    </source>
</reference>
<dbReference type="VEuPathDB" id="TrichDB:TRFO_05515"/>
<dbReference type="SUPFAM" id="SSF48350">
    <property type="entry name" value="GTPase activation domain, GAP"/>
    <property type="match status" value="1"/>
</dbReference>
<dbReference type="GeneID" id="94827239"/>
<dbReference type="Gene3D" id="1.10.506.10">
    <property type="entry name" value="GTPase Activation - p120gap, domain 1"/>
    <property type="match status" value="1"/>
</dbReference>
<evidence type="ECO:0000313" key="2">
    <source>
        <dbReference type="Proteomes" id="UP000179807"/>
    </source>
</evidence>
<sequence length="331" mass="38469">MKLTVNLADKYPPVIKRQFFDYLGRADMNMALALFEQPSTILSREICFQLHNCMYDTSMFSCFLRYIFNKDIEDTTEPGTLLRGNNAATMTASTFLVKFGSDIASNIVKELVDKIDNGYDETENIHIFAIKTIISNCHDLPLAMKIIIYNVFRATRRKYPNHRIPLIAIGSILMLRMFIPILSQNEKTKFLVQGLMNAFIFRYDKVNDSINEMSNKEMINPEMNEETKRKNYDQKILYKVAEFICQIINIDDGDYNHRINFRRIDFEGIIKYIADNFDPISEKVKEVGNIKNIESNPLIPSFMELIENIFTGNERDFSCILETNSLFDINV</sequence>
<comment type="caution">
    <text evidence="1">The sequence shown here is derived from an EMBL/GenBank/DDBJ whole genome shotgun (WGS) entry which is preliminary data.</text>
</comment>
<evidence type="ECO:0000313" key="1">
    <source>
        <dbReference type="EMBL" id="OHT06344.1"/>
    </source>
</evidence>